<dbReference type="Proteomes" id="UP001157418">
    <property type="component" value="Unassembled WGS sequence"/>
</dbReference>
<keyword evidence="1" id="KW-1133">Transmembrane helix</keyword>
<accession>A0AAU9N7E2</accession>
<evidence type="ECO:0000313" key="2">
    <source>
        <dbReference type="EMBL" id="CAH1433967.1"/>
    </source>
</evidence>
<dbReference type="AlphaFoldDB" id="A0AAU9N7E2"/>
<feature type="transmembrane region" description="Helical" evidence="1">
    <location>
        <begin position="80"/>
        <end position="101"/>
    </location>
</feature>
<reference evidence="2 3" key="1">
    <citation type="submission" date="2022-01" db="EMBL/GenBank/DDBJ databases">
        <authorList>
            <person name="Xiong W."/>
            <person name="Schranz E."/>
        </authorList>
    </citation>
    <scope>NUCLEOTIDE SEQUENCE [LARGE SCALE GENOMIC DNA]</scope>
</reference>
<keyword evidence="1" id="KW-0472">Membrane</keyword>
<gene>
    <name evidence="2" type="ORF">LVIROSA_LOCUS20523</name>
</gene>
<evidence type="ECO:0000256" key="1">
    <source>
        <dbReference type="SAM" id="Phobius"/>
    </source>
</evidence>
<name>A0AAU9N7E2_9ASTR</name>
<evidence type="ECO:0008006" key="4">
    <source>
        <dbReference type="Google" id="ProtNLM"/>
    </source>
</evidence>
<evidence type="ECO:0000313" key="3">
    <source>
        <dbReference type="Proteomes" id="UP001157418"/>
    </source>
</evidence>
<keyword evidence="1" id="KW-0812">Transmembrane</keyword>
<proteinExistence type="predicted"/>
<keyword evidence="3" id="KW-1185">Reference proteome</keyword>
<sequence>MFRLPHSKALTSTRRRKQYQLPPLTCNGCNSAASDSSAMCLHRTIQRQRFLPPSPSCDSRKDKKTMRGARKPTELSIKRFKYIIFIGIFDFAFFFALRFRYPRN</sequence>
<organism evidence="2 3">
    <name type="scientific">Lactuca virosa</name>
    <dbReference type="NCBI Taxonomy" id="75947"/>
    <lineage>
        <taxon>Eukaryota</taxon>
        <taxon>Viridiplantae</taxon>
        <taxon>Streptophyta</taxon>
        <taxon>Embryophyta</taxon>
        <taxon>Tracheophyta</taxon>
        <taxon>Spermatophyta</taxon>
        <taxon>Magnoliopsida</taxon>
        <taxon>eudicotyledons</taxon>
        <taxon>Gunneridae</taxon>
        <taxon>Pentapetalae</taxon>
        <taxon>asterids</taxon>
        <taxon>campanulids</taxon>
        <taxon>Asterales</taxon>
        <taxon>Asteraceae</taxon>
        <taxon>Cichorioideae</taxon>
        <taxon>Cichorieae</taxon>
        <taxon>Lactucinae</taxon>
        <taxon>Lactuca</taxon>
    </lineage>
</organism>
<dbReference type="EMBL" id="CAKMRJ010003334">
    <property type="protein sequence ID" value="CAH1433967.1"/>
    <property type="molecule type" value="Genomic_DNA"/>
</dbReference>
<comment type="caution">
    <text evidence="2">The sequence shown here is derived from an EMBL/GenBank/DDBJ whole genome shotgun (WGS) entry which is preliminary data.</text>
</comment>
<protein>
    <recommendedName>
        <fullName evidence="4">Transmembrane protein</fullName>
    </recommendedName>
</protein>